<dbReference type="GO" id="GO:0016787">
    <property type="term" value="F:hydrolase activity"/>
    <property type="evidence" value="ECO:0007669"/>
    <property type="project" value="UniProtKB-KW"/>
</dbReference>
<evidence type="ECO:0000256" key="3">
    <source>
        <dbReference type="SAM" id="SignalP"/>
    </source>
</evidence>
<feature type="domain" description="Peptidase S33 tripeptidyl aminopeptidase-like C-terminal" evidence="5">
    <location>
        <begin position="423"/>
        <end position="525"/>
    </location>
</feature>
<keyword evidence="3" id="KW-0732">Signal</keyword>
<dbReference type="Pfam" id="PF08386">
    <property type="entry name" value="Abhydrolase_4"/>
    <property type="match status" value="1"/>
</dbReference>
<dbReference type="Pfam" id="PF00561">
    <property type="entry name" value="Abhydrolase_1"/>
    <property type="match status" value="1"/>
</dbReference>
<evidence type="ECO:0000256" key="1">
    <source>
        <dbReference type="ARBA" id="ARBA00010088"/>
    </source>
</evidence>
<dbReference type="InterPro" id="IPR013595">
    <property type="entry name" value="Pept_S33_TAP-like_C"/>
</dbReference>
<organism evidence="6 7">
    <name type="scientific">Fusarium torulosum</name>
    <dbReference type="NCBI Taxonomy" id="33205"/>
    <lineage>
        <taxon>Eukaryota</taxon>
        <taxon>Fungi</taxon>
        <taxon>Dikarya</taxon>
        <taxon>Ascomycota</taxon>
        <taxon>Pezizomycotina</taxon>
        <taxon>Sordariomycetes</taxon>
        <taxon>Hypocreomycetidae</taxon>
        <taxon>Hypocreales</taxon>
        <taxon>Nectriaceae</taxon>
        <taxon>Fusarium</taxon>
    </lineage>
</organism>
<evidence type="ECO:0000256" key="2">
    <source>
        <dbReference type="ARBA" id="ARBA00022801"/>
    </source>
</evidence>
<dbReference type="PANTHER" id="PTHR43248">
    <property type="entry name" value="2-SUCCINYL-6-HYDROXY-2,4-CYCLOHEXADIENE-1-CARBOXYLATE SYNTHASE"/>
    <property type="match status" value="1"/>
</dbReference>
<feature type="domain" description="AB hydrolase-1" evidence="4">
    <location>
        <begin position="104"/>
        <end position="263"/>
    </location>
</feature>
<dbReference type="InterPro" id="IPR000073">
    <property type="entry name" value="AB_hydrolase_1"/>
</dbReference>
<feature type="signal peptide" evidence="3">
    <location>
        <begin position="1"/>
        <end position="18"/>
    </location>
</feature>
<comment type="caution">
    <text evidence="6">The sequence shown here is derived from an EMBL/GenBank/DDBJ whole genome shotgun (WGS) entry which is preliminary data.</text>
</comment>
<feature type="chain" id="PRO_5042168167" evidence="3">
    <location>
        <begin position="19"/>
        <end position="549"/>
    </location>
</feature>
<dbReference type="PANTHER" id="PTHR43248:SF25">
    <property type="entry name" value="AB HYDROLASE-1 DOMAIN-CONTAINING PROTEIN-RELATED"/>
    <property type="match status" value="1"/>
</dbReference>
<keyword evidence="6" id="KW-0808">Transferase</keyword>
<keyword evidence="7" id="KW-1185">Reference proteome</keyword>
<evidence type="ECO:0000259" key="5">
    <source>
        <dbReference type="Pfam" id="PF08386"/>
    </source>
</evidence>
<evidence type="ECO:0000259" key="4">
    <source>
        <dbReference type="Pfam" id="PF00561"/>
    </source>
</evidence>
<accession>A0AAE8MCQ5</accession>
<protein>
    <submittedName>
        <fullName evidence="6">Related to hydrolases or acyltransferases (Alpha/beta hydrolase superfamily)</fullName>
    </submittedName>
</protein>
<dbReference type="AlphaFoldDB" id="A0AAE8MCQ5"/>
<gene>
    <name evidence="6" type="ORF">FTOL_08386</name>
</gene>
<dbReference type="Gene3D" id="3.40.50.1820">
    <property type="entry name" value="alpha/beta hydrolase"/>
    <property type="match status" value="1"/>
</dbReference>
<dbReference type="Proteomes" id="UP001187734">
    <property type="component" value="Unassembled WGS sequence"/>
</dbReference>
<dbReference type="GO" id="GO:0016746">
    <property type="term" value="F:acyltransferase activity"/>
    <property type="evidence" value="ECO:0007669"/>
    <property type="project" value="UniProtKB-KW"/>
</dbReference>
<keyword evidence="6" id="KW-0012">Acyltransferase</keyword>
<sequence length="549" mass="60405">MKLHTILLSYLLLQAAEASTLPKNVRAELARRTNHKGSNSSKSTLVWSKCGLDFGNEQMNEKQKAYECARLEVPLDYTNESNGETIKLDLIKVKATEKPFKGSVLYNPGGPGASGVETTIEVGPLLSEILGGQFDIISFDPRGTGRTIPFICEEMNVSESGTLQQRDFNTLPQTNMWAFLQTTSWRMSNALAEKCFQTRKDIGRFVNTPFVARDMFKIVDALDQGPLLNFWGMSYGTVLGQVAVSLFPDRVGRVFFDGNKKADDYAADIGLAGLEDAERAVAHILDECVEAGKELCSLADFHGENTTGKSLFNAFSEVIERGLSGSRDANFSALGIKGQIVVDLKDPANYRRIIKRIEGLLTNNTTALNALATRGTPSGAKPSWNRGGAAIRPGISCGDSSFRVETPEDLYSMYQAHRAAASFSESTLSHRFACANWKFSAAEQIDLNKLRNVKTNSPVLLANGRYDPVTSLRSAWEISARFRGSRVIVHEGAGHCVLNHRSNCTESAIKAYFVDGQMPSVNTICKPDLPLFEYIKQETEKAKKSKEHN</sequence>
<evidence type="ECO:0000313" key="7">
    <source>
        <dbReference type="Proteomes" id="UP001187734"/>
    </source>
</evidence>
<dbReference type="InterPro" id="IPR029058">
    <property type="entry name" value="AB_hydrolase_fold"/>
</dbReference>
<proteinExistence type="inferred from homology"/>
<evidence type="ECO:0000313" key="6">
    <source>
        <dbReference type="EMBL" id="SPJ79995.1"/>
    </source>
</evidence>
<dbReference type="InterPro" id="IPR051601">
    <property type="entry name" value="Serine_prot/Carboxylest_S33"/>
</dbReference>
<keyword evidence="2 6" id="KW-0378">Hydrolase</keyword>
<dbReference type="EMBL" id="ONZP01000290">
    <property type="protein sequence ID" value="SPJ79995.1"/>
    <property type="molecule type" value="Genomic_DNA"/>
</dbReference>
<name>A0AAE8MCQ5_9HYPO</name>
<comment type="similarity">
    <text evidence="1">Belongs to the peptidase S33 family.</text>
</comment>
<reference evidence="6" key="1">
    <citation type="submission" date="2018-03" db="EMBL/GenBank/DDBJ databases">
        <authorList>
            <person name="Guldener U."/>
        </authorList>
    </citation>
    <scope>NUCLEOTIDE SEQUENCE</scope>
</reference>
<dbReference type="SUPFAM" id="SSF53474">
    <property type="entry name" value="alpha/beta-Hydrolases"/>
    <property type="match status" value="1"/>
</dbReference>